<evidence type="ECO:0000313" key="1">
    <source>
        <dbReference type="EMBL" id="RGN36062.1"/>
    </source>
</evidence>
<protein>
    <submittedName>
        <fullName evidence="1">Uncharacterized protein</fullName>
    </submittedName>
</protein>
<gene>
    <name evidence="1" type="ORF">DXB65_10335</name>
</gene>
<accession>A0A3E5BEN1</accession>
<dbReference type="RefSeq" id="WP_009131196.1">
    <property type="nucleotide sequence ID" value="NZ_CABKRN010000004.1"/>
</dbReference>
<name>A0A3E5BEN1_9BACE</name>
<organism evidence="1 2">
    <name type="scientific">Bacteroides oleiciplenus</name>
    <dbReference type="NCBI Taxonomy" id="626931"/>
    <lineage>
        <taxon>Bacteria</taxon>
        <taxon>Pseudomonadati</taxon>
        <taxon>Bacteroidota</taxon>
        <taxon>Bacteroidia</taxon>
        <taxon>Bacteroidales</taxon>
        <taxon>Bacteroidaceae</taxon>
        <taxon>Bacteroides</taxon>
    </lineage>
</organism>
<reference evidence="1 2" key="1">
    <citation type="submission" date="2018-08" db="EMBL/GenBank/DDBJ databases">
        <title>A genome reference for cultivated species of the human gut microbiota.</title>
        <authorList>
            <person name="Zou Y."/>
            <person name="Xue W."/>
            <person name="Luo G."/>
        </authorList>
    </citation>
    <scope>NUCLEOTIDE SEQUENCE [LARGE SCALE GENOMIC DNA]</scope>
    <source>
        <strain evidence="1 2">OM05-15BH</strain>
    </source>
</reference>
<dbReference type="AlphaFoldDB" id="A0A3E5BEN1"/>
<comment type="caution">
    <text evidence="1">The sequence shown here is derived from an EMBL/GenBank/DDBJ whole genome shotgun (WGS) entry which is preliminary data.</text>
</comment>
<proteinExistence type="predicted"/>
<dbReference type="Proteomes" id="UP000260983">
    <property type="component" value="Unassembled WGS sequence"/>
</dbReference>
<dbReference type="EMBL" id="QSUL01000006">
    <property type="protein sequence ID" value="RGN36062.1"/>
    <property type="molecule type" value="Genomic_DNA"/>
</dbReference>
<evidence type="ECO:0000313" key="2">
    <source>
        <dbReference type="Proteomes" id="UP000260983"/>
    </source>
</evidence>
<sequence>MASRRELKKNVNYIAGELFMECLVNSLYVPGTDRAKADKLMGEILEMQDEFISRISHTEPGNVKGFYKKFREDFNKQVDAIIDGIGKLK</sequence>